<dbReference type="InterPro" id="IPR043129">
    <property type="entry name" value="ATPase_NBD"/>
</dbReference>
<dbReference type="PROSITE" id="PS51855">
    <property type="entry name" value="MGS"/>
    <property type="match status" value="1"/>
</dbReference>
<dbReference type="InterPro" id="IPR003836">
    <property type="entry name" value="Glucokinase"/>
</dbReference>
<evidence type="ECO:0000313" key="5">
    <source>
        <dbReference type="Proteomes" id="UP001178507"/>
    </source>
</evidence>
<name>A0AA36HIZ8_9DINO</name>
<dbReference type="EMBL" id="CAUJNA010000001">
    <property type="protein sequence ID" value="CAJ1369987.1"/>
    <property type="molecule type" value="Genomic_DNA"/>
</dbReference>
<dbReference type="SMART" id="SM00851">
    <property type="entry name" value="MGS"/>
    <property type="match status" value="1"/>
</dbReference>
<dbReference type="Pfam" id="PF02142">
    <property type="entry name" value="MGS"/>
    <property type="match status" value="1"/>
</dbReference>
<feature type="domain" description="MGS-like" evidence="3">
    <location>
        <begin position="181"/>
        <end position="320"/>
    </location>
</feature>
<dbReference type="GO" id="GO:0006096">
    <property type="term" value="P:glycolytic process"/>
    <property type="evidence" value="ECO:0007669"/>
    <property type="project" value="InterPro"/>
</dbReference>
<dbReference type="GO" id="GO:0005524">
    <property type="term" value="F:ATP binding"/>
    <property type="evidence" value="ECO:0007669"/>
    <property type="project" value="InterPro"/>
</dbReference>
<proteinExistence type="predicted"/>
<keyword evidence="2" id="KW-0418">Kinase</keyword>
<reference evidence="4" key="1">
    <citation type="submission" date="2023-08" db="EMBL/GenBank/DDBJ databases">
        <authorList>
            <person name="Chen Y."/>
            <person name="Shah S."/>
            <person name="Dougan E. K."/>
            <person name="Thang M."/>
            <person name="Chan C."/>
        </authorList>
    </citation>
    <scope>NUCLEOTIDE SEQUENCE</scope>
</reference>
<gene>
    <name evidence="4" type="ORF">EVOR1521_LOCUS632</name>
</gene>
<sequence length="595" mass="63720">MRAAFVSTAPTQARDYRPALAAAAQYTYDPANEVDVELVLAVDISQSMDTEEQEIQRAGYVSALTSREFLDAIQVGPIGRVAVTYMEWGGVDEHFIVANWTIVQDAASASHFASKIAEAPLRQVQRTSIASALQKSVELVENNKYMGLRRVIDISGDGPNNQGGSVTEMRDRMIASGVTINGLPLMMKSNKNTWQAMLNLDHYYEDCVIGGRVLDACPELSLTRLKSGPLGGDQQIGALIAEGKLQGLIFFADPMSPLPHDVDVKALMRLAIVYDIPMALNVSTAEILLRSARLKGLGTTSDTPEVVLPETEIKPRTAIIAVAGPVTGDAIPLTNAAWVIEPLKMIADLGLDEVIVLNDFEAQALALPGYSGTDVEQVGKGAVRKDSAKFVLGPGTGLGAAAMIFASDTWVPVPGEGGHVELGPVTREDMDIWPHIEQVGGRIGAEQLLSGTGLPRLARAVAVWMNAERRFETPASITQAADDNDPIAVKTLEVFARCLGRVAGDFALTVLARGGVYLTGGITPRITRFLTDDGFRAAFEAKAPHETLMAKIPTFIVRHPDPALEGLASFARSPDTFAVDMHGRQWTSGRVAATG</sequence>
<dbReference type="GO" id="GO:0019242">
    <property type="term" value="P:methylglyoxal biosynthetic process"/>
    <property type="evidence" value="ECO:0007669"/>
    <property type="project" value="InterPro"/>
</dbReference>
<dbReference type="Pfam" id="PF06707">
    <property type="entry name" value="DUF1194"/>
    <property type="match status" value="1"/>
</dbReference>
<keyword evidence="1" id="KW-0808">Transferase</keyword>
<evidence type="ECO:0000259" key="3">
    <source>
        <dbReference type="PROSITE" id="PS51855"/>
    </source>
</evidence>
<dbReference type="Pfam" id="PF02685">
    <property type="entry name" value="Glucokinase"/>
    <property type="match status" value="1"/>
</dbReference>
<dbReference type="GO" id="GO:0005829">
    <property type="term" value="C:cytosol"/>
    <property type="evidence" value="ECO:0007669"/>
    <property type="project" value="TreeGrafter"/>
</dbReference>
<dbReference type="GO" id="GO:0004340">
    <property type="term" value="F:glucokinase activity"/>
    <property type="evidence" value="ECO:0007669"/>
    <property type="project" value="InterPro"/>
</dbReference>
<dbReference type="Gene3D" id="3.40.50.410">
    <property type="entry name" value="von Willebrand factor, type A domain"/>
    <property type="match status" value="1"/>
</dbReference>
<dbReference type="NCBIfam" id="NF003559">
    <property type="entry name" value="PRK05234.1"/>
    <property type="match status" value="1"/>
</dbReference>
<dbReference type="CDD" id="cd24008">
    <property type="entry name" value="ASKHA_NBD_GLK"/>
    <property type="match status" value="1"/>
</dbReference>
<dbReference type="Proteomes" id="UP001178507">
    <property type="component" value="Unassembled WGS sequence"/>
</dbReference>
<dbReference type="InterPro" id="IPR050201">
    <property type="entry name" value="Bacterial_glucokinase"/>
</dbReference>
<dbReference type="InterPro" id="IPR036914">
    <property type="entry name" value="MGS-like_dom_sf"/>
</dbReference>
<dbReference type="InterPro" id="IPR036465">
    <property type="entry name" value="vWFA_dom_sf"/>
</dbReference>
<dbReference type="Gene3D" id="3.40.367.20">
    <property type="match status" value="1"/>
</dbReference>
<evidence type="ECO:0000313" key="4">
    <source>
        <dbReference type="EMBL" id="CAJ1369987.1"/>
    </source>
</evidence>
<keyword evidence="5" id="KW-1185">Reference proteome</keyword>
<comment type="caution">
    <text evidence="4">The sequence shown here is derived from an EMBL/GenBank/DDBJ whole genome shotgun (WGS) entry which is preliminary data.</text>
</comment>
<dbReference type="SUPFAM" id="SSF53067">
    <property type="entry name" value="Actin-like ATPase domain"/>
    <property type="match status" value="1"/>
</dbReference>
<dbReference type="SUPFAM" id="SSF52335">
    <property type="entry name" value="Methylglyoxal synthase-like"/>
    <property type="match status" value="1"/>
</dbReference>
<dbReference type="InterPro" id="IPR018148">
    <property type="entry name" value="Methylglyoxal_synth_AS"/>
</dbReference>
<dbReference type="SUPFAM" id="SSF53300">
    <property type="entry name" value="vWA-like"/>
    <property type="match status" value="1"/>
</dbReference>
<organism evidence="4 5">
    <name type="scientific">Effrenium voratum</name>
    <dbReference type="NCBI Taxonomy" id="2562239"/>
    <lineage>
        <taxon>Eukaryota</taxon>
        <taxon>Sar</taxon>
        <taxon>Alveolata</taxon>
        <taxon>Dinophyceae</taxon>
        <taxon>Suessiales</taxon>
        <taxon>Symbiodiniaceae</taxon>
        <taxon>Effrenium</taxon>
    </lineage>
</organism>
<dbReference type="InterPro" id="IPR010607">
    <property type="entry name" value="DUF1194"/>
</dbReference>
<dbReference type="GO" id="GO:0005536">
    <property type="term" value="F:D-glucose binding"/>
    <property type="evidence" value="ECO:0007669"/>
    <property type="project" value="InterPro"/>
</dbReference>
<dbReference type="GO" id="GO:0008929">
    <property type="term" value="F:methylglyoxal synthase activity"/>
    <property type="evidence" value="ECO:0007669"/>
    <property type="project" value="InterPro"/>
</dbReference>
<dbReference type="AlphaFoldDB" id="A0AA36HIZ8"/>
<dbReference type="PANTHER" id="PTHR47690">
    <property type="entry name" value="GLUCOKINASE"/>
    <property type="match status" value="1"/>
</dbReference>
<evidence type="ECO:0000256" key="2">
    <source>
        <dbReference type="ARBA" id="ARBA00022777"/>
    </source>
</evidence>
<dbReference type="InterPro" id="IPR011607">
    <property type="entry name" value="MGS-like_dom"/>
</dbReference>
<evidence type="ECO:0000256" key="1">
    <source>
        <dbReference type="ARBA" id="ARBA00022679"/>
    </source>
</evidence>
<dbReference type="PROSITE" id="PS01335">
    <property type="entry name" value="METHYLGLYOXAL_SYNTH"/>
    <property type="match status" value="1"/>
</dbReference>
<protein>
    <recommendedName>
        <fullName evidence="3">MGS-like domain-containing protein</fullName>
    </recommendedName>
</protein>
<dbReference type="PANTHER" id="PTHR47690:SF1">
    <property type="entry name" value="GLUCOKINASE"/>
    <property type="match status" value="1"/>
</dbReference>
<accession>A0AA36HIZ8</accession>
<dbReference type="Gene3D" id="3.40.50.1380">
    <property type="entry name" value="Methylglyoxal synthase-like domain"/>
    <property type="match status" value="1"/>
</dbReference>